<name>A0ABD0Q0B1_CIRMR</name>
<dbReference type="Pfam" id="PF00514">
    <property type="entry name" value="Arm"/>
    <property type="match status" value="1"/>
</dbReference>
<dbReference type="Proteomes" id="UP001529510">
    <property type="component" value="Unassembled WGS sequence"/>
</dbReference>
<dbReference type="PANTHER" id="PTHR46241">
    <property type="entry name" value="ARMADILLO REPEAT-CONTAINING PROTEIN 4 ARMC4"/>
    <property type="match status" value="1"/>
</dbReference>
<reference evidence="1 2" key="1">
    <citation type="submission" date="2024-05" db="EMBL/GenBank/DDBJ databases">
        <title>Genome sequencing and assembly of Indian major carp, Cirrhinus mrigala (Hamilton, 1822).</title>
        <authorList>
            <person name="Mohindra V."/>
            <person name="Chowdhury L.M."/>
            <person name="Lal K."/>
            <person name="Jena J.K."/>
        </authorList>
    </citation>
    <scope>NUCLEOTIDE SEQUENCE [LARGE SCALE GENOMIC DNA]</scope>
    <source>
        <strain evidence="1">CM1030</strain>
        <tissue evidence="1">Blood</tissue>
    </source>
</reference>
<sequence length="81" mass="8551">FQEYKALEILVGLLKDQPEEVLVNVVGALGECAQISENLSTIRKSGGIQPLVNLLTGTNQALLVNVTRAVGACATDPENMA</sequence>
<organism evidence="1 2">
    <name type="scientific">Cirrhinus mrigala</name>
    <name type="common">Mrigala</name>
    <dbReference type="NCBI Taxonomy" id="683832"/>
    <lineage>
        <taxon>Eukaryota</taxon>
        <taxon>Metazoa</taxon>
        <taxon>Chordata</taxon>
        <taxon>Craniata</taxon>
        <taxon>Vertebrata</taxon>
        <taxon>Euteleostomi</taxon>
        <taxon>Actinopterygii</taxon>
        <taxon>Neopterygii</taxon>
        <taxon>Teleostei</taxon>
        <taxon>Ostariophysi</taxon>
        <taxon>Cypriniformes</taxon>
        <taxon>Cyprinidae</taxon>
        <taxon>Labeoninae</taxon>
        <taxon>Labeonini</taxon>
        <taxon>Cirrhinus</taxon>
    </lineage>
</organism>
<protein>
    <submittedName>
        <fullName evidence="1">Uncharacterized protein</fullName>
    </submittedName>
</protein>
<dbReference type="EMBL" id="JAMKFB020000012">
    <property type="protein sequence ID" value="KAL0179531.1"/>
    <property type="molecule type" value="Genomic_DNA"/>
</dbReference>
<feature type="non-terminal residue" evidence="1">
    <location>
        <position position="81"/>
    </location>
</feature>
<proteinExistence type="predicted"/>
<dbReference type="AlphaFoldDB" id="A0ABD0Q0B1"/>
<dbReference type="PANTHER" id="PTHR46241:SF1">
    <property type="entry name" value="OUTER DYNEIN ARM-DOCKING COMPLEX SUBUNIT 2"/>
    <property type="match status" value="1"/>
</dbReference>
<evidence type="ECO:0000313" key="1">
    <source>
        <dbReference type="EMBL" id="KAL0179531.1"/>
    </source>
</evidence>
<dbReference type="InterPro" id="IPR016024">
    <property type="entry name" value="ARM-type_fold"/>
</dbReference>
<dbReference type="InterPro" id="IPR000225">
    <property type="entry name" value="Armadillo"/>
</dbReference>
<comment type="caution">
    <text evidence="1">The sequence shown here is derived from an EMBL/GenBank/DDBJ whole genome shotgun (WGS) entry which is preliminary data.</text>
</comment>
<accession>A0ABD0Q0B1</accession>
<keyword evidence="2" id="KW-1185">Reference proteome</keyword>
<evidence type="ECO:0000313" key="2">
    <source>
        <dbReference type="Proteomes" id="UP001529510"/>
    </source>
</evidence>
<dbReference type="Gene3D" id="1.25.10.10">
    <property type="entry name" value="Leucine-rich Repeat Variant"/>
    <property type="match status" value="1"/>
</dbReference>
<gene>
    <name evidence="1" type="ORF">M9458_024973</name>
</gene>
<dbReference type="InterPro" id="IPR011989">
    <property type="entry name" value="ARM-like"/>
</dbReference>
<dbReference type="GO" id="GO:0048513">
    <property type="term" value="P:animal organ development"/>
    <property type="evidence" value="ECO:0007669"/>
    <property type="project" value="UniProtKB-ARBA"/>
</dbReference>
<feature type="non-terminal residue" evidence="1">
    <location>
        <position position="1"/>
    </location>
</feature>
<dbReference type="SUPFAM" id="SSF48371">
    <property type="entry name" value="ARM repeat"/>
    <property type="match status" value="1"/>
</dbReference>